<dbReference type="PANTHER" id="PTHR28027">
    <property type="entry name" value="TRANSCRIPTIONAL REGULATOR MIT1"/>
    <property type="match status" value="1"/>
</dbReference>
<dbReference type="InterPro" id="IPR018608">
    <property type="entry name" value="Gti1/Pac2"/>
</dbReference>
<evidence type="ECO:0000256" key="2">
    <source>
        <dbReference type="SAM" id="MobiDB-lite"/>
    </source>
</evidence>
<organism evidence="3 4">
    <name type="scientific">Heterodermia speciosa</name>
    <dbReference type="NCBI Taxonomy" id="116794"/>
    <lineage>
        <taxon>Eukaryota</taxon>
        <taxon>Fungi</taxon>
        <taxon>Dikarya</taxon>
        <taxon>Ascomycota</taxon>
        <taxon>Pezizomycotina</taxon>
        <taxon>Lecanoromycetes</taxon>
        <taxon>OSLEUM clade</taxon>
        <taxon>Lecanoromycetidae</taxon>
        <taxon>Caliciales</taxon>
        <taxon>Physciaceae</taxon>
        <taxon>Heterodermia</taxon>
    </lineage>
</organism>
<sequence>MSSSRAAPSCVPTWRGHIETTKDALIIFEAALQGLLAHCIRRPHDRERNSLIVSGNVFVYEEGTSGIKRWTDGIPWSPSRILTNFLIYRQLNSPFPPGEKKRATKRSQRPMRTGEPYATASSNGNGHDDGYHLANLSLSGPGLKSEESGDKDADRVLVGSLVDSYEFKEGGLLKKTMTVTVNGVQHHLVSYYSLEDAKYNLRTPREDVQLKDILLREELTNQPKFKVQNYDDAGDGAFEQVDTQQSTYPFLRNGLQTSGIFSPTAHSHFSQQDQSPSVYYPAYAPYASQVHTPTSMSNVGFASLPATPSTYAPLITSPTAYPPYVHHPSPQHQNQHQVQPQPPRRSSNHAYVKPEPQSQFHSQIQQQPQYQPSSQYHQLSHHEQKPVPQSSFSQQSPTETTARRDGVVNMYTGTPDSLGMSNGYYSQGGNVGSSISEASLLLPQPLNMPFSTNYGGNTENYYTSRATS</sequence>
<dbReference type="AlphaFoldDB" id="A0A8H3ETV2"/>
<comment type="caution">
    <text evidence="3">The sequence shown here is derived from an EMBL/GenBank/DDBJ whole genome shotgun (WGS) entry which is preliminary data.</text>
</comment>
<proteinExistence type="inferred from homology"/>
<feature type="region of interest" description="Disordered" evidence="2">
    <location>
        <begin position="321"/>
        <end position="409"/>
    </location>
</feature>
<dbReference type="Pfam" id="PF09729">
    <property type="entry name" value="Gti1_Pac2"/>
    <property type="match status" value="1"/>
</dbReference>
<accession>A0A8H3ETV2</accession>
<dbReference type="PANTHER" id="PTHR28027:SF2">
    <property type="entry name" value="TRANSCRIPTIONAL REGULATOR MIT1"/>
    <property type="match status" value="1"/>
</dbReference>
<dbReference type="Proteomes" id="UP000664521">
    <property type="component" value="Unassembled WGS sequence"/>
</dbReference>
<comment type="similarity">
    <text evidence="1">Belongs to the MIT1/WOR1 family.</text>
</comment>
<evidence type="ECO:0000256" key="1">
    <source>
        <dbReference type="ARBA" id="ARBA00008359"/>
    </source>
</evidence>
<keyword evidence="4" id="KW-1185">Reference proteome</keyword>
<name>A0A8H3ETV2_9LECA</name>
<dbReference type="EMBL" id="CAJPDS010000010">
    <property type="protein sequence ID" value="CAF9911565.1"/>
    <property type="molecule type" value="Genomic_DNA"/>
</dbReference>
<feature type="compositionally biased region" description="Low complexity" evidence="2">
    <location>
        <begin position="326"/>
        <end position="339"/>
    </location>
</feature>
<evidence type="ECO:0000313" key="4">
    <source>
        <dbReference type="Proteomes" id="UP000664521"/>
    </source>
</evidence>
<protein>
    <submittedName>
        <fullName evidence="3">Uncharacterized protein</fullName>
    </submittedName>
</protein>
<feature type="compositionally biased region" description="Low complexity" evidence="2">
    <location>
        <begin position="356"/>
        <end position="378"/>
    </location>
</feature>
<reference evidence="3" key="1">
    <citation type="submission" date="2021-03" db="EMBL/GenBank/DDBJ databases">
        <authorList>
            <person name="Tagirdzhanova G."/>
        </authorList>
    </citation>
    <scope>NUCLEOTIDE SEQUENCE</scope>
</reference>
<gene>
    <name evidence="3" type="ORF">HETSPECPRED_000381</name>
</gene>
<feature type="region of interest" description="Disordered" evidence="2">
    <location>
        <begin position="96"/>
        <end position="151"/>
    </location>
</feature>
<dbReference type="OrthoDB" id="5319641at2759"/>
<feature type="region of interest" description="Disordered" evidence="2">
    <location>
        <begin position="449"/>
        <end position="468"/>
    </location>
</feature>
<feature type="compositionally biased region" description="Low complexity" evidence="2">
    <location>
        <begin position="386"/>
        <end position="397"/>
    </location>
</feature>
<dbReference type="GO" id="GO:0003677">
    <property type="term" value="F:DNA binding"/>
    <property type="evidence" value="ECO:0007669"/>
    <property type="project" value="TreeGrafter"/>
</dbReference>
<evidence type="ECO:0000313" key="3">
    <source>
        <dbReference type="EMBL" id="CAF9911565.1"/>
    </source>
</evidence>